<evidence type="ECO:0000313" key="3">
    <source>
        <dbReference type="Proteomes" id="UP000002754"/>
    </source>
</evidence>
<dbReference type="InterPro" id="IPR010461">
    <property type="entry name" value="ComK"/>
</dbReference>
<reference evidence="1 3" key="1">
    <citation type="journal article" date="2014" name="Genome Announc.">
        <title>Draft Genome Sequence of Bacillus alcalophilus AV1934, a Classic Alkaliphile Isolated from Human Feces in 1934.</title>
        <authorList>
            <person name="Attie O."/>
            <person name="Jayaprakash A."/>
            <person name="Shah H."/>
            <person name="Paulsen I.T."/>
            <person name="Morino M."/>
            <person name="Takahashi Y."/>
            <person name="Narumi I."/>
            <person name="Sachidanandam R."/>
            <person name="Satoh K."/>
            <person name="Ito M."/>
            <person name="Krulwich T.A."/>
        </authorList>
    </citation>
    <scope>NUCLEOTIDE SEQUENCE [LARGE SCALE GENOMIC DNA]</scope>
    <source>
        <strain evidence="1 3">AV1934</strain>
    </source>
</reference>
<evidence type="ECO:0000313" key="4">
    <source>
        <dbReference type="Proteomes" id="UP000297014"/>
    </source>
</evidence>
<dbReference type="Proteomes" id="UP000002754">
    <property type="component" value="Unassembled WGS sequence"/>
</dbReference>
<dbReference type="STRING" id="1218173.BALCAV_0221855"/>
<reference evidence="2 4" key="2">
    <citation type="submission" date="2014-01" db="EMBL/GenBank/DDBJ databases">
        <title>Draft genome sequencing of Bacillus alcalophilus CGMCC 1.3604.</title>
        <authorList>
            <person name="Yang J."/>
            <person name="Diao L."/>
            <person name="Yang S."/>
        </authorList>
    </citation>
    <scope>NUCLEOTIDE SEQUENCE [LARGE SCALE GENOMIC DNA]</scope>
    <source>
        <strain evidence="2 4">CGMCC 1.3604</strain>
    </source>
</reference>
<evidence type="ECO:0008006" key="5">
    <source>
        <dbReference type="Google" id="ProtNLM"/>
    </source>
</evidence>
<comment type="caution">
    <text evidence="1">The sequence shown here is derived from an EMBL/GenBank/DDBJ whole genome shotgun (WGS) entry which is preliminary data.</text>
</comment>
<evidence type="ECO:0000313" key="2">
    <source>
        <dbReference type="EMBL" id="THG88729.1"/>
    </source>
</evidence>
<sequence>MPRNLFPSYEPSTETLYIRAAYAMDHDAYVKEMHQSYKVKQPPNQIIHTACLDGGASYDGRKSAVIYNTGIQSKVPIPINPRQNLYAFPTHSPQSIDNIWIFFHNVYLYKKHPTDSTQSIIQFVNRETLTVPISFATLERQMHRTAYCVFRFGDGNTYAHKGNIRVN</sequence>
<proteinExistence type="predicted"/>
<dbReference type="Pfam" id="PF06338">
    <property type="entry name" value="ComK"/>
    <property type="match status" value="1"/>
</dbReference>
<protein>
    <recommendedName>
        <fullName evidence="5">Competence protein</fullName>
    </recommendedName>
</protein>
<name>A0A094WCP2_ALKAL</name>
<dbReference type="eggNOG" id="COG4903">
    <property type="taxonomic scope" value="Bacteria"/>
</dbReference>
<organism evidence="1 3">
    <name type="scientific">Alkalihalobacillus alcalophilus ATCC 27647 = CGMCC 1.3604</name>
    <dbReference type="NCBI Taxonomy" id="1218173"/>
    <lineage>
        <taxon>Bacteria</taxon>
        <taxon>Bacillati</taxon>
        <taxon>Bacillota</taxon>
        <taxon>Bacilli</taxon>
        <taxon>Bacillales</taxon>
        <taxon>Bacillaceae</taxon>
        <taxon>Alkalihalobacillus</taxon>
    </lineage>
</organism>
<accession>A0A094WCP2</accession>
<dbReference type="EMBL" id="JALP01000323">
    <property type="protein sequence ID" value="THG88729.1"/>
    <property type="molecule type" value="Genomic_DNA"/>
</dbReference>
<dbReference type="AlphaFoldDB" id="A0A094WCP2"/>
<evidence type="ECO:0000313" key="1">
    <source>
        <dbReference type="EMBL" id="KGA95554.1"/>
    </source>
</evidence>
<gene>
    <name evidence="2" type="ORF">AJ85_00325</name>
    <name evidence="1" type="ORF">BALCAV_0221855</name>
</gene>
<dbReference type="OrthoDB" id="2417337at2"/>
<dbReference type="Proteomes" id="UP000297014">
    <property type="component" value="Unassembled WGS sequence"/>
</dbReference>
<dbReference type="GO" id="GO:0030420">
    <property type="term" value="P:establishment of competence for transformation"/>
    <property type="evidence" value="ECO:0007669"/>
    <property type="project" value="InterPro"/>
</dbReference>
<keyword evidence="3" id="KW-1185">Reference proteome</keyword>
<dbReference type="RefSeq" id="WP_040324311.1">
    <property type="nucleotide sequence ID" value="NZ_ALPT02000131.1"/>
</dbReference>
<dbReference type="EMBL" id="ALPT02000131">
    <property type="protein sequence ID" value="KGA95554.1"/>
    <property type="molecule type" value="Genomic_DNA"/>
</dbReference>